<proteinExistence type="predicted"/>
<dbReference type="InterPro" id="IPR036812">
    <property type="entry name" value="NAD(P)_OxRdtase_dom_sf"/>
</dbReference>
<dbReference type="PROSITE" id="PS00062">
    <property type="entry name" value="ALDOKETO_REDUCTASE_2"/>
    <property type="match status" value="1"/>
</dbReference>
<feature type="active site" description="Proton donor" evidence="2">
    <location>
        <position position="58"/>
    </location>
</feature>
<dbReference type="PIRSF" id="PIRSF000097">
    <property type="entry name" value="AKR"/>
    <property type="match status" value="1"/>
</dbReference>
<organism evidence="6">
    <name type="scientific">Davidia involucrata</name>
    <name type="common">Dove tree</name>
    <dbReference type="NCBI Taxonomy" id="16924"/>
    <lineage>
        <taxon>Eukaryota</taxon>
        <taxon>Viridiplantae</taxon>
        <taxon>Streptophyta</taxon>
        <taxon>Embryophyta</taxon>
        <taxon>Tracheophyta</taxon>
        <taxon>Spermatophyta</taxon>
        <taxon>Magnoliopsida</taxon>
        <taxon>eudicotyledons</taxon>
        <taxon>Gunneridae</taxon>
        <taxon>Pentapetalae</taxon>
        <taxon>asterids</taxon>
        <taxon>Cornales</taxon>
        <taxon>Nyssaceae</taxon>
        <taxon>Davidia</taxon>
    </lineage>
</organism>
<dbReference type="PROSITE" id="PS00063">
    <property type="entry name" value="ALDOKETO_REDUCTASE_3"/>
    <property type="match status" value="1"/>
</dbReference>
<keyword evidence="1 6" id="KW-0560">Oxidoreductase</keyword>
<protein>
    <submittedName>
        <fullName evidence="6">Putative reductase 1</fullName>
        <ecNumber evidence="6">1.1.1.365</ecNumber>
    </submittedName>
</protein>
<dbReference type="InterPro" id="IPR020471">
    <property type="entry name" value="AKR"/>
</dbReference>
<gene>
    <name evidence="6" type="ORF">Din_004427</name>
</gene>
<dbReference type="CDD" id="cd19124">
    <property type="entry name" value="AKR_AKR4A_4B"/>
    <property type="match status" value="1"/>
</dbReference>
<dbReference type="SUPFAM" id="SSF51430">
    <property type="entry name" value="NAD(P)-linked oxidoreductase"/>
    <property type="match status" value="1"/>
</dbReference>
<dbReference type="PANTHER" id="PTHR11732">
    <property type="entry name" value="ALDO/KETO REDUCTASE"/>
    <property type="match status" value="1"/>
</dbReference>
<dbReference type="InterPro" id="IPR018170">
    <property type="entry name" value="Aldo/ket_reductase_CS"/>
</dbReference>
<dbReference type="GO" id="GO:0102098">
    <property type="term" value="F:D-galacturonate reductase activity"/>
    <property type="evidence" value="ECO:0007669"/>
    <property type="project" value="UniProtKB-EC"/>
</dbReference>
<sequence>MASSFSIPEVPLSHGSHKMPVLGLGSATFPPVGSEVVKQAVIQAIELGYRHLDTASVYQTEPPLGEAIAEALSLGLIKSRDELFITSKLWVCDAHADLVLPALQKTLRNLMLEYLDLYLVHWPVSSKGNYDYPTKKEDVIPMDYKSVWAAMEECHKLGLAKSIGVSNFSCKKLSDVLAFAKIPPAVNQVEMNPLWQQKQLIKLCKANGILVAAFSPLGAVGTSWGTNRVMESEVLNEIAKAKGKTVPQICLRWAYEQGVAILVKSFNKERMKQNFEIFDWELSDEETKKISEIPQSRAHLGEEFISENAPFKFQVG</sequence>
<feature type="site" description="Lowers pKa of active site Tyr" evidence="4">
    <location>
        <position position="88"/>
    </location>
</feature>
<dbReference type="AlphaFoldDB" id="A0A5B6YUI0"/>
<dbReference type="Gene3D" id="3.20.20.100">
    <property type="entry name" value="NADP-dependent oxidoreductase domain"/>
    <property type="match status" value="1"/>
</dbReference>
<dbReference type="InterPro" id="IPR044497">
    <property type="entry name" value="AKR4A/B"/>
</dbReference>
<reference evidence="6" key="1">
    <citation type="submission" date="2019-08" db="EMBL/GenBank/DDBJ databases">
        <title>Reference gene set and small RNA set construction with multiple tissues from Davidia involucrata Baill.</title>
        <authorList>
            <person name="Yang H."/>
            <person name="Zhou C."/>
            <person name="Li G."/>
            <person name="Wang J."/>
            <person name="Gao P."/>
            <person name="Wang M."/>
            <person name="Wang R."/>
            <person name="Zhao Y."/>
        </authorList>
    </citation>
    <scope>NUCLEOTIDE SEQUENCE</scope>
    <source>
        <tissue evidence="6">Mixed with DoveR01_LX</tissue>
    </source>
</reference>
<dbReference type="PRINTS" id="PR00069">
    <property type="entry name" value="ALDKETRDTASE"/>
</dbReference>
<dbReference type="EC" id="1.1.1.365" evidence="6"/>
<evidence type="ECO:0000259" key="5">
    <source>
        <dbReference type="Pfam" id="PF00248"/>
    </source>
</evidence>
<dbReference type="GO" id="GO:0044550">
    <property type="term" value="P:secondary metabolite biosynthetic process"/>
    <property type="evidence" value="ECO:0007669"/>
    <property type="project" value="UniProtKB-ARBA"/>
</dbReference>
<evidence type="ECO:0000313" key="6">
    <source>
        <dbReference type="EMBL" id="MPA34986.1"/>
    </source>
</evidence>
<evidence type="ECO:0000256" key="1">
    <source>
        <dbReference type="ARBA" id="ARBA00023002"/>
    </source>
</evidence>
<feature type="binding site" evidence="3">
    <location>
        <position position="121"/>
    </location>
    <ligand>
        <name>substrate</name>
    </ligand>
</feature>
<feature type="domain" description="NADP-dependent oxidoreductase" evidence="5">
    <location>
        <begin position="22"/>
        <end position="293"/>
    </location>
</feature>
<evidence type="ECO:0000256" key="4">
    <source>
        <dbReference type="PIRSR" id="PIRSR000097-3"/>
    </source>
</evidence>
<evidence type="ECO:0000256" key="3">
    <source>
        <dbReference type="PIRSR" id="PIRSR000097-2"/>
    </source>
</evidence>
<dbReference type="Pfam" id="PF00248">
    <property type="entry name" value="Aldo_ket_red"/>
    <property type="match status" value="1"/>
</dbReference>
<evidence type="ECO:0000256" key="2">
    <source>
        <dbReference type="PIRSR" id="PIRSR000097-1"/>
    </source>
</evidence>
<name>A0A5B6YUI0_DAVIN</name>
<dbReference type="EMBL" id="GHES01004427">
    <property type="protein sequence ID" value="MPA34986.1"/>
    <property type="molecule type" value="Transcribed_RNA"/>
</dbReference>
<dbReference type="PROSITE" id="PS00798">
    <property type="entry name" value="ALDOKETO_REDUCTASE_1"/>
    <property type="match status" value="1"/>
</dbReference>
<accession>A0A5B6YUI0</accession>
<dbReference type="InterPro" id="IPR023210">
    <property type="entry name" value="NADP_OxRdtase_dom"/>
</dbReference>
<dbReference type="FunFam" id="3.20.20.100:FF:000014">
    <property type="entry name" value="NAD(P)-linked oxidoreductase superfamily protein"/>
    <property type="match status" value="1"/>
</dbReference>